<dbReference type="EMBL" id="CP074133">
    <property type="protein sequence ID" value="QUX20810.1"/>
    <property type="molecule type" value="Genomic_DNA"/>
</dbReference>
<name>A0ABX8BEZ2_9ACTN</name>
<dbReference type="Proteomes" id="UP000676079">
    <property type="component" value="Chromosome"/>
</dbReference>
<evidence type="ECO:0000313" key="2">
    <source>
        <dbReference type="EMBL" id="QUX20810.1"/>
    </source>
</evidence>
<evidence type="ECO:0000313" key="3">
    <source>
        <dbReference type="Proteomes" id="UP000676079"/>
    </source>
</evidence>
<keyword evidence="3" id="KW-1185">Reference proteome</keyword>
<dbReference type="InterPro" id="IPR004401">
    <property type="entry name" value="YbaB/EbfC"/>
</dbReference>
<keyword evidence="1" id="KW-0175">Coiled coil</keyword>
<sequence>MSSSMREQMEAELERLHTTMRELSDASASLESATEEAVAKNRLVAATVDGTGRLTELKFHTEGYRTMAPAELSAAIVEVVGRAQKQMADRVAQAYEAFMPEGIDTQAAIRGDLDPEETLRRMGVSLDDLG</sequence>
<evidence type="ECO:0000256" key="1">
    <source>
        <dbReference type="SAM" id="Coils"/>
    </source>
</evidence>
<accession>A0ABX8BEZ2</accession>
<organism evidence="2 3">
    <name type="scientific">Nocardiopsis changdeensis</name>
    <dbReference type="NCBI Taxonomy" id="2831969"/>
    <lineage>
        <taxon>Bacteria</taxon>
        <taxon>Bacillati</taxon>
        <taxon>Actinomycetota</taxon>
        <taxon>Actinomycetes</taxon>
        <taxon>Streptosporangiales</taxon>
        <taxon>Nocardiopsidaceae</taxon>
        <taxon>Nocardiopsis</taxon>
    </lineage>
</organism>
<reference evidence="2 3" key="1">
    <citation type="submission" date="2021-05" db="EMBL/GenBank/DDBJ databases">
        <title>Direct Submission.</title>
        <authorList>
            <person name="Li K."/>
            <person name="Gao J."/>
        </authorList>
    </citation>
    <scope>NUCLEOTIDE SEQUENCE [LARGE SCALE GENOMIC DNA]</scope>
    <source>
        <strain evidence="2 3">Mg02</strain>
    </source>
</reference>
<proteinExistence type="predicted"/>
<gene>
    <name evidence="2" type="ORF">KGD84_20290</name>
</gene>
<feature type="coiled-coil region" evidence="1">
    <location>
        <begin position="6"/>
        <end position="36"/>
    </location>
</feature>
<dbReference type="Pfam" id="PF02575">
    <property type="entry name" value="YbaB_DNA_bd"/>
    <property type="match status" value="1"/>
</dbReference>
<protein>
    <submittedName>
        <fullName evidence="2">YbaB/EbfC family nucleoid-associated protein</fullName>
    </submittedName>
</protein>
<dbReference type="InterPro" id="IPR036894">
    <property type="entry name" value="YbaB-like_sf"/>
</dbReference>
<dbReference type="Gene3D" id="3.30.1310.10">
    <property type="entry name" value="Nucleoid-associated protein YbaB-like domain"/>
    <property type="match status" value="1"/>
</dbReference>